<proteinExistence type="predicted"/>
<dbReference type="InterPro" id="IPR031165">
    <property type="entry name" value="GNAT_YJDJ"/>
</dbReference>
<dbReference type="Proteomes" id="UP000004892">
    <property type="component" value="Unassembled WGS sequence"/>
</dbReference>
<dbReference type="AlphaFoldDB" id="H1DHV8"/>
<dbReference type="Gene3D" id="3.40.630.30">
    <property type="match status" value="1"/>
</dbReference>
<dbReference type="CDD" id="cd04301">
    <property type="entry name" value="NAT_SF"/>
    <property type="match status" value="1"/>
</dbReference>
<dbReference type="PATRIC" id="fig|742817.3.peg.1962"/>
<sequence length="89" mass="10263">MEIEVKHNEKEHRFECVKEGQLAYVEYKKIPDGMDFIATFVPEELRGKGVGSALAKAALRYAEGKRMKVVASCPFIRSYIEKHMKWSKV</sequence>
<dbReference type="STRING" id="742817.HMPREF9449_01844"/>
<dbReference type="eggNOG" id="COG2388">
    <property type="taxonomic scope" value="Bacteria"/>
</dbReference>
<keyword evidence="3" id="KW-1185">Reference proteome</keyword>
<dbReference type="InterPro" id="IPR045057">
    <property type="entry name" value="Gcn5-rel_NAT"/>
</dbReference>
<feature type="domain" description="N-acetyltransferase" evidence="1">
    <location>
        <begin position="6"/>
        <end position="89"/>
    </location>
</feature>
<evidence type="ECO:0000313" key="2">
    <source>
        <dbReference type="EMBL" id="EHP47237.1"/>
    </source>
</evidence>
<reference evidence="2 3" key="1">
    <citation type="submission" date="2012-01" db="EMBL/GenBank/DDBJ databases">
        <title>The Genome Sequence of Odoribacter laneus YIT 12061.</title>
        <authorList>
            <consortium name="The Broad Institute Genome Sequencing Platform"/>
            <person name="Earl A."/>
            <person name="Ward D."/>
            <person name="Feldgarden M."/>
            <person name="Gevers D."/>
            <person name="Morotomi M."/>
            <person name="Young S.K."/>
            <person name="Zeng Q."/>
            <person name="Gargeya S."/>
            <person name="Fitzgerald M."/>
            <person name="Haas B."/>
            <person name="Abouelleil A."/>
            <person name="Alvarado L."/>
            <person name="Arachchi H.M."/>
            <person name="Berlin A."/>
            <person name="Chapman S.B."/>
            <person name="Gearin G."/>
            <person name="Goldberg J."/>
            <person name="Griggs A."/>
            <person name="Gujja S."/>
            <person name="Hansen M."/>
            <person name="Heiman D."/>
            <person name="Howarth C."/>
            <person name="Larimer J."/>
            <person name="Lui A."/>
            <person name="MacDonald P.J.P."/>
            <person name="McCowen C."/>
            <person name="Montmayeur A."/>
            <person name="Murphy C."/>
            <person name="Neiman D."/>
            <person name="Pearson M."/>
            <person name="Priest M."/>
            <person name="Roberts A."/>
            <person name="Saif S."/>
            <person name="Shea T."/>
            <person name="Sisk P."/>
            <person name="Stolte C."/>
            <person name="Sykes S."/>
            <person name="Wortman J."/>
            <person name="Nusbaum C."/>
            <person name="Birren B."/>
        </authorList>
    </citation>
    <scope>NUCLEOTIDE SEQUENCE [LARGE SCALE GENOMIC DNA]</scope>
    <source>
        <strain evidence="2 3">YIT 12061</strain>
    </source>
</reference>
<comment type="caution">
    <text evidence="2">The sequence shown here is derived from an EMBL/GenBank/DDBJ whole genome shotgun (WGS) entry which is preliminary data.</text>
</comment>
<evidence type="ECO:0000259" key="1">
    <source>
        <dbReference type="PROSITE" id="PS51729"/>
    </source>
</evidence>
<organism evidence="2 3">
    <name type="scientific">Odoribacter laneus YIT 12061</name>
    <dbReference type="NCBI Taxonomy" id="742817"/>
    <lineage>
        <taxon>Bacteria</taxon>
        <taxon>Pseudomonadati</taxon>
        <taxon>Bacteroidota</taxon>
        <taxon>Bacteroidia</taxon>
        <taxon>Bacteroidales</taxon>
        <taxon>Odoribacteraceae</taxon>
        <taxon>Odoribacter</taxon>
    </lineage>
</organism>
<protein>
    <recommendedName>
        <fullName evidence="1">N-acetyltransferase domain-containing protein</fullName>
    </recommendedName>
</protein>
<gene>
    <name evidence="2" type="ORF">HMPREF9449_01844</name>
</gene>
<dbReference type="InterPro" id="IPR016181">
    <property type="entry name" value="Acyl_CoA_acyltransferase"/>
</dbReference>
<evidence type="ECO:0000313" key="3">
    <source>
        <dbReference type="Proteomes" id="UP000004892"/>
    </source>
</evidence>
<dbReference type="Pfam" id="PF14542">
    <property type="entry name" value="Acetyltransf_CG"/>
    <property type="match status" value="1"/>
</dbReference>
<dbReference type="PANTHER" id="PTHR31435">
    <property type="entry name" value="PROTEIN NATD1"/>
    <property type="match status" value="1"/>
</dbReference>
<dbReference type="EMBL" id="ADMC01000023">
    <property type="protein sequence ID" value="EHP47237.1"/>
    <property type="molecule type" value="Genomic_DNA"/>
</dbReference>
<dbReference type="RefSeq" id="WP_009136992.1">
    <property type="nucleotide sequence ID" value="NZ_JH594596.1"/>
</dbReference>
<accession>H1DHV8</accession>
<dbReference type="PANTHER" id="PTHR31435:SF9">
    <property type="entry name" value="PROTEIN NATD1"/>
    <property type="match status" value="1"/>
</dbReference>
<dbReference type="GeneID" id="98069407"/>
<dbReference type="SUPFAM" id="SSF55729">
    <property type="entry name" value="Acyl-CoA N-acyltransferases (Nat)"/>
    <property type="match status" value="1"/>
</dbReference>
<name>H1DHV8_9BACT</name>
<dbReference type="PROSITE" id="PS51729">
    <property type="entry name" value="GNAT_YJDJ"/>
    <property type="match status" value="1"/>
</dbReference>
<dbReference type="HOGENOM" id="CLU_132888_1_2_10"/>